<reference evidence="2" key="1">
    <citation type="journal article" date="2008" name="Nature">
        <title>The amphioxus genome and the evolution of the chordate karyotype.</title>
        <authorList>
            <consortium name="US DOE Joint Genome Institute (JGI-PGF)"/>
            <person name="Putnam N.H."/>
            <person name="Butts T."/>
            <person name="Ferrier D.E.K."/>
            <person name="Furlong R.F."/>
            <person name="Hellsten U."/>
            <person name="Kawashima T."/>
            <person name="Robinson-Rechavi M."/>
            <person name="Shoguchi E."/>
            <person name="Terry A."/>
            <person name="Yu J.-K."/>
            <person name="Benito-Gutierrez E.L."/>
            <person name="Dubchak I."/>
            <person name="Garcia-Fernandez J."/>
            <person name="Gibson-Brown J.J."/>
            <person name="Grigoriev I.V."/>
            <person name="Horton A.C."/>
            <person name="de Jong P.J."/>
            <person name="Jurka J."/>
            <person name="Kapitonov V.V."/>
            <person name="Kohara Y."/>
            <person name="Kuroki Y."/>
            <person name="Lindquist E."/>
            <person name="Lucas S."/>
            <person name="Osoegawa K."/>
            <person name="Pennacchio L.A."/>
            <person name="Salamov A.A."/>
            <person name="Satou Y."/>
            <person name="Sauka-Spengler T."/>
            <person name="Schmutz J."/>
            <person name="Shin-I T."/>
            <person name="Toyoda A."/>
            <person name="Bronner-Fraser M."/>
            <person name="Fujiyama A."/>
            <person name="Holland L.Z."/>
            <person name="Holland P.W.H."/>
            <person name="Satoh N."/>
            <person name="Rokhsar D.S."/>
        </authorList>
    </citation>
    <scope>NUCLEOTIDE SEQUENCE [LARGE SCALE GENOMIC DNA]</scope>
    <source>
        <strain evidence="2">S238N-H82</strain>
        <tissue evidence="2">Testes</tissue>
    </source>
</reference>
<organism>
    <name type="scientific">Branchiostoma floridae</name>
    <name type="common">Florida lancelet</name>
    <name type="synonym">Amphioxus</name>
    <dbReference type="NCBI Taxonomy" id="7739"/>
    <lineage>
        <taxon>Eukaryota</taxon>
        <taxon>Metazoa</taxon>
        <taxon>Chordata</taxon>
        <taxon>Cephalochordata</taxon>
        <taxon>Leptocardii</taxon>
        <taxon>Amphioxiformes</taxon>
        <taxon>Branchiostomatidae</taxon>
        <taxon>Branchiostoma</taxon>
    </lineage>
</organism>
<dbReference type="EMBL" id="GG666550">
    <property type="protein sequence ID" value="EEN56642.1"/>
    <property type="molecule type" value="Genomic_DNA"/>
</dbReference>
<proteinExistence type="predicted"/>
<feature type="region of interest" description="Disordered" evidence="1">
    <location>
        <begin position="117"/>
        <end position="173"/>
    </location>
</feature>
<sequence>MRITKASANYANEVENILPKAVPDVPQSDVRVVTKLKPPSVPVAWVSNKDGRKLLSRWFTAVQLGGERLGFGNDATRPPIWPEHVPWPKKLNPLTTAQLRESLAALLSYAGEDPVTFSHRANSDQKPFQGPDTSLGRPTAPIPPDQAPASIPGTPGTTGTAGPLHTGRSQPTYYEKAGAFESMRKLMVLHLLPAEQVRDAGPRVAGADGPAVA</sequence>
<dbReference type="AlphaFoldDB" id="C3YSX8"/>
<feature type="compositionally biased region" description="Low complexity" evidence="1">
    <location>
        <begin position="147"/>
        <end position="163"/>
    </location>
</feature>
<gene>
    <name evidence="2" type="ORF">BRAFLDRAFT_95144</name>
</gene>
<protein>
    <submittedName>
        <fullName evidence="2">Uncharacterized protein</fullName>
    </submittedName>
</protein>
<evidence type="ECO:0000313" key="2">
    <source>
        <dbReference type="EMBL" id="EEN56642.1"/>
    </source>
</evidence>
<name>C3YSX8_BRAFL</name>
<evidence type="ECO:0000256" key="1">
    <source>
        <dbReference type="SAM" id="MobiDB-lite"/>
    </source>
</evidence>
<accession>C3YSX8</accession>
<dbReference type="InParanoid" id="C3YSX8"/>